<dbReference type="EMBL" id="SNRW01021097">
    <property type="protein sequence ID" value="KAA6364894.1"/>
    <property type="molecule type" value="Genomic_DNA"/>
</dbReference>
<organism evidence="1 2">
    <name type="scientific">Streblomastix strix</name>
    <dbReference type="NCBI Taxonomy" id="222440"/>
    <lineage>
        <taxon>Eukaryota</taxon>
        <taxon>Metamonada</taxon>
        <taxon>Preaxostyla</taxon>
        <taxon>Oxymonadida</taxon>
        <taxon>Streblomastigidae</taxon>
        <taxon>Streblomastix</taxon>
    </lineage>
</organism>
<accession>A0A5J4U3D6</accession>
<gene>
    <name evidence="1" type="ORF">EZS28_039580</name>
</gene>
<reference evidence="1 2" key="1">
    <citation type="submission" date="2019-03" db="EMBL/GenBank/DDBJ databases">
        <title>Single cell metagenomics reveals metabolic interactions within the superorganism composed of flagellate Streblomastix strix and complex community of Bacteroidetes bacteria on its surface.</title>
        <authorList>
            <person name="Treitli S.C."/>
            <person name="Kolisko M."/>
            <person name="Husnik F."/>
            <person name="Keeling P."/>
            <person name="Hampl V."/>
        </authorList>
    </citation>
    <scope>NUCLEOTIDE SEQUENCE [LARGE SCALE GENOMIC DNA]</scope>
    <source>
        <strain evidence="1">ST1C</strain>
    </source>
</reference>
<dbReference type="AlphaFoldDB" id="A0A5J4U3D6"/>
<name>A0A5J4U3D6_9EUKA</name>
<protein>
    <submittedName>
        <fullName evidence="1">Uncharacterized protein</fullName>
    </submittedName>
</protein>
<evidence type="ECO:0000313" key="2">
    <source>
        <dbReference type="Proteomes" id="UP000324800"/>
    </source>
</evidence>
<comment type="caution">
    <text evidence="1">The sequence shown here is derived from an EMBL/GenBank/DDBJ whole genome shotgun (WGS) entry which is preliminary data.</text>
</comment>
<proteinExistence type="predicted"/>
<sequence>MTAQKLKPIEQELIRRIPNISPYEAKIGTFAMTDAKTRRQIYTDLFPQSLLSDLYETTFGVNEQGRLMEQKYIENVQSYEGNINARLDQPSMNLGFRGPVVTQEEQLNELLNFESQKQKEQVTKQLNIDFPTDNDEPLPDSSFLSQIAGEQSLAQEKLTDVQRQQIQSDMLAANNLSTVYDIGALDWGRPPINDIYGKSPFGTYKTGYKYDQFGNPQPYMKNPVVPVANTNSQGIV</sequence>
<evidence type="ECO:0000313" key="1">
    <source>
        <dbReference type="EMBL" id="KAA6364894.1"/>
    </source>
</evidence>
<dbReference type="Proteomes" id="UP000324800">
    <property type="component" value="Unassembled WGS sequence"/>
</dbReference>